<feature type="binding site" evidence="9">
    <location>
        <position position="23"/>
    </location>
    <ligand>
        <name>FMN</name>
        <dbReference type="ChEBI" id="CHEBI:58210"/>
    </ligand>
</feature>
<comment type="caution">
    <text evidence="12">The sequence shown here is derived from an EMBL/GenBank/DDBJ whole genome shotgun (WGS) entry which is preliminary data.</text>
</comment>
<comment type="pathway">
    <text evidence="2 9">Pyrimidine metabolism; UMP biosynthesis via de novo pathway.</text>
</comment>
<feature type="binding site" evidence="9">
    <location>
        <begin position="71"/>
        <end position="75"/>
    </location>
    <ligand>
        <name>substrate</name>
    </ligand>
</feature>
<dbReference type="KEGG" id="mhw:ACT01_09370"/>
<dbReference type="EMBL" id="JBIEKR010000001">
    <property type="protein sequence ID" value="MFG6271756.1"/>
    <property type="molecule type" value="Genomic_DNA"/>
</dbReference>
<keyword evidence="7 9" id="KW-0665">Pyrimidine biosynthesis</keyword>
<feature type="binding site" evidence="9">
    <location>
        <begin position="47"/>
        <end position="48"/>
    </location>
    <ligand>
        <name>FMN</name>
        <dbReference type="ChEBI" id="CHEBI:58210"/>
    </ligand>
</feature>
<dbReference type="GO" id="GO:0006207">
    <property type="term" value="P:'de novo' pyrimidine nucleobase biosynthetic process"/>
    <property type="evidence" value="ECO:0007669"/>
    <property type="project" value="TreeGrafter"/>
</dbReference>
<keyword evidence="8 9" id="KW-0560">Oxidoreductase</keyword>
<reference evidence="11 14" key="2">
    <citation type="submission" date="2024-10" db="EMBL/GenBank/DDBJ databases">
        <authorList>
            <person name="Sang B.-I."/>
            <person name="Prabhaharan D."/>
        </authorList>
    </citation>
    <scope>NUCLEOTIDE SEQUENCE [LARGE SCALE GENOMIC DNA]</scope>
    <source>
        <strain evidence="11 14">MH</strain>
    </source>
</reference>
<feature type="binding site" evidence="9">
    <location>
        <position position="47"/>
    </location>
    <ligand>
        <name>substrate</name>
    </ligand>
</feature>
<comment type="subcellular location">
    <subcellularLocation>
        <location evidence="1 9">Cytoplasm</location>
    </subcellularLocation>
</comment>
<evidence type="ECO:0000256" key="8">
    <source>
        <dbReference type="ARBA" id="ARBA00023002"/>
    </source>
</evidence>
<dbReference type="FunFam" id="3.20.20.70:FF:000027">
    <property type="entry name" value="Dihydropyrimidine dehydrogenase [NADP(+)]"/>
    <property type="match status" value="1"/>
</dbReference>
<dbReference type="InterPro" id="IPR005720">
    <property type="entry name" value="Dihydroorotate_DH_cat"/>
</dbReference>
<comment type="similarity">
    <text evidence="3 9">Belongs to the dihydroorotate dehydrogenase family. Type 1 subfamily.</text>
</comment>
<dbReference type="Proteomes" id="UP001605989">
    <property type="component" value="Unassembled WGS sequence"/>
</dbReference>
<dbReference type="SUPFAM" id="SSF51395">
    <property type="entry name" value="FMN-linked oxidoreductases"/>
    <property type="match status" value="1"/>
</dbReference>
<comment type="caution">
    <text evidence="9">Lacks conserved residue(s) required for the propagation of feature annotation.</text>
</comment>
<evidence type="ECO:0000256" key="3">
    <source>
        <dbReference type="ARBA" id="ARBA00008008"/>
    </source>
</evidence>
<feature type="binding site" evidence="9">
    <location>
        <position position="218"/>
    </location>
    <ligand>
        <name>FMN</name>
        <dbReference type="ChEBI" id="CHEBI:58210"/>
    </ligand>
</feature>
<dbReference type="UniPathway" id="UPA00070"/>
<dbReference type="InterPro" id="IPR050074">
    <property type="entry name" value="DHO_dehydrogenase"/>
</dbReference>
<feature type="domain" description="Dihydroorotate dehydrogenase catalytic" evidence="10">
    <location>
        <begin position="6"/>
        <end position="284"/>
    </location>
</feature>
<evidence type="ECO:0000313" key="11">
    <source>
        <dbReference type="EMBL" id="MFG6271756.1"/>
    </source>
</evidence>
<sequence length="304" mass="31438">MNTDRLNVTFAGIPMKTPVMGASGTFGFGVEYSDFLDLSEIGAVISKGITPLPRAGNPGVRVAETPSGMLNCIGLENPGLDAFKRDILPRTKQMGTPIIVNISAGSAEEYGQLAEALDVDGVAGLEVNISCPNVKEGGIVFGTDPKAAAAVTGQVKSHTKKPVIVKLSPNVTDITVMAKAVEAAGADAVSLINTLTGMAIDIRSRRPLLGNITGGLSGPAVKPIALRMVWQTAKAVQIPILGLGGIACWQDAIEFMLAGASAVAVGAYNFVNPRAVQEIAEGMAQYCEEEGITHITDIVGALVV</sequence>
<evidence type="ECO:0000313" key="14">
    <source>
        <dbReference type="Proteomes" id="UP001605989"/>
    </source>
</evidence>
<evidence type="ECO:0000259" key="10">
    <source>
        <dbReference type="Pfam" id="PF01180"/>
    </source>
</evidence>
<dbReference type="Pfam" id="PF01180">
    <property type="entry name" value="DHO_dh"/>
    <property type="match status" value="1"/>
</dbReference>
<name>A0A848C096_9FIRM</name>
<gene>
    <name evidence="9" type="primary">pyrD</name>
    <name evidence="11" type="ORF">ACGTZG_00955</name>
    <name evidence="12" type="ORF">HF872_05105</name>
</gene>
<dbReference type="GO" id="GO:0004152">
    <property type="term" value="F:dihydroorotate dehydrogenase activity"/>
    <property type="evidence" value="ECO:0007669"/>
    <property type="project" value="UniProtKB-UniRule"/>
</dbReference>
<feature type="binding site" evidence="9">
    <location>
        <position position="128"/>
    </location>
    <ligand>
        <name>FMN</name>
        <dbReference type="ChEBI" id="CHEBI:58210"/>
    </ligand>
</feature>
<dbReference type="InterPro" id="IPR012135">
    <property type="entry name" value="Dihydroorotate_DH_1_2"/>
</dbReference>
<evidence type="ECO:0000313" key="12">
    <source>
        <dbReference type="EMBL" id="NME28003.1"/>
    </source>
</evidence>
<dbReference type="PANTHER" id="PTHR48109">
    <property type="entry name" value="DIHYDROOROTATE DEHYDROGENASE (QUINONE), MITOCHONDRIAL-RELATED"/>
    <property type="match status" value="1"/>
</dbReference>
<dbReference type="PANTHER" id="PTHR48109:SF1">
    <property type="entry name" value="DIHYDROOROTATE DEHYDROGENASE (FUMARATE)"/>
    <property type="match status" value="1"/>
</dbReference>
<comment type="function">
    <text evidence="9">Catalyzes the conversion of dihydroorotate to orotate.</text>
</comment>
<evidence type="ECO:0000313" key="13">
    <source>
        <dbReference type="Proteomes" id="UP000591071"/>
    </source>
</evidence>
<evidence type="ECO:0000256" key="7">
    <source>
        <dbReference type="ARBA" id="ARBA00022975"/>
    </source>
</evidence>
<feature type="binding site" evidence="9">
    <location>
        <begin position="244"/>
        <end position="245"/>
    </location>
    <ligand>
        <name>FMN</name>
        <dbReference type="ChEBI" id="CHEBI:58210"/>
    </ligand>
</feature>
<dbReference type="HAMAP" id="MF_00224">
    <property type="entry name" value="DHO_dh_type1"/>
    <property type="match status" value="1"/>
</dbReference>
<dbReference type="NCBIfam" id="NF005574">
    <property type="entry name" value="PRK07259.1"/>
    <property type="match status" value="1"/>
</dbReference>
<accession>A0A848C096</accession>
<protein>
    <recommendedName>
        <fullName evidence="9">Dihydroorotate dehydrogenase</fullName>
        <shortName evidence="9">DHOD</shortName>
        <shortName evidence="9">DHODase</shortName>
        <shortName evidence="9">DHOdehase</shortName>
        <ecNumber evidence="9">1.3.-.-</ecNumber>
    </recommendedName>
</protein>
<dbReference type="RefSeq" id="WP_059077420.1">
    <property type="nucleotide sequence ID" value="NZ_CP011940.1"/>
</dbReference>
<feature type="binding site" evidence="9">
    <location>
        <position position="128"/>
    </location>
    <ligand>
        <name>substrate</name>
    </ligand>
</feature>
<evidence type="ECO:0000256" key="5">
    <source>
        <dbReference type="ARBA" id="ARBA00022630"/>
    </source>
</evidence>
<evidence type="ECO:0000256" key="6">
    <source>
        <dbReference type="ARBA" id="ARBA00022643"/>
    </source>
</evidence>
<keyword evidence="6 9" id="KW-0288">FMN</keyword>
<dbReference type="Proteomes" id="UP000591071">
    <property type="component" value="Unassembled WGS sequence"/>
</dbReference>
<dbReference type="EC" id="1.3.-.-" evidence="9"/>
<dbReference type="InterPro" id="IPR049622">
    <property type="entry name" value="Dihydroorotate_DH_I"/>
</dbReference>
<keyword evidence="5 9" id="KW-0285">Flavoprotein</keyword>
<evidence type="ECO:0000256" key="4">
    <source>
        <dbReference type="ARBA" id="ARBA00022490"/>
    </source>
</evidence>
<comment type="cofactor">
    <cofactor evidence="9">
        <name>FMN</name>
        <dbReference type="ChEBI" id="CHEBI:58210"/>
    </cofactor>
    <text evidence="9">Binds 1 FMN per subunit.</text>
</comment>
<evidence type="ECO:0000256" key="1">
    <source>
        <dbReference type="ARBA" id="ARBA00004496"/>
    </source>
</evidence>
<dbReference type="InterPro" id="IPR033888">
    <property type="entry name" value="DHOD_1B"/>
</dbReference>
<keyword evidence="14" id="KW-1185">Reference proteome</keyword>
<dbReference type="OrthoDB" id="9794954at2"/>
<proteinExistence type="inferred from homology"/>
<feature type="binding site" evidence="9">
    <location>
        <begin position="193"/>
        <end position="194"/>
    </location>
    <ligand>
        <name>substrate</name>
    </ligand>
</feature>
<dbReference type="GO" id="GO:0005737">
    <property type="term" value="C:cytoplasm"/>
    <property type="evidence" value="ECO:0007669"/>
    <property type="project" value="UniProtKB-SubCell"/>
</dbReference>
<feature type="binding site" evidence="9">
    <location>
        <position position="192"/>
    </location>
    <ligand>
        <name>FMN</name>
        <dbReference type="ChEBI" id="CHEBI:58210"/>
    </ligand>
</feature>
<dbReference type="NCBIfam" id="TIGR01037">
    <property type="entry name" value="pyrD_sub1_fam"/>
    <property type="match status" value="1"/>
</dbReference>
<dbReference type="AlphaFoldDB" id="A0A848C096"/>
<dbReference type="CDD" id="cd04740">
    <property type="entry name" value="DHOD_1B_like"/>
    <property type="match status" value="1"/>
</dbReference>
<comment type="catalytic activity">
    <reaction evidence="9">
        <text>(S)-dihydroorotate + A = orotate + AH2</text>
        <dbReference type="Rhea" id="RHEA:18073"/>
        <dbReference type="ChEBI" id="CHEBI:13193"/>
        <dbReference type="ChEBI" id="CHEBI:17499"/>
        <dbReference type="ChEBI" id="CHEBI:30839"/>
        <dbReference type="ChEBI" id="CHEBI:30864"/>
    </reaction>
</comment>
<organism evidence="12 13">
    <name type="scientific">Megasphaera hexanoica</name>
    <dbReference type="NCBI Taxonomy" id="1675036"/>
    <lineage>
        <taxon>Bacteria</taxon>
        <taxon>Bacillati</taxon>
        <taxon>Bacillota</taxon>
        <taxon>Negativicutes</taxon>
        <taxon>Veillonellales</taxon>
        <taxon>Veillonellaceae</taxon>
        <taxon>Megasphaera</taxon>
    </lineage>
</organism>
<dbReference type="InterPro" id="IPR024920">
    <property type="entry name" value="Dihydroorotate_DH_1"/>
</dbReference>
<keyword evidence="4 9" id="KW-0963">Cytoplasm</keyword>
<reference evidence="12 13" key="1">
    <citation type="submission" date="2020-04" db="EMBL/GenBank/DDBJ databases">
        <authorList>
            <person name="Hitch T.C.A."/>
            <person name="Wylensek D."/>
            <person name="Clavel T."/>
        </authorList>
    </citation>
    <scope>NUCLEOTIDE SEQUENCE [LARGE SCALE GENOMIC DNA]</scope>
    <source>
        <strain evidence="12 13">Oil-RF-744-FAT-WT-6-1</strain>
    </source>
</reference>
<dbReference type="InterPro" id="IPR013785">
    <property type="entry name" value="Aldolase_TIM"/>
</dbReference>
<dbReference type="Gene3D" id="3.20.20.70">
    <property type="entry name" value="Aldolase class I"/>
    <property type="match status" value="1"/>
</dbReference>
<dbReference type="PIRSF" id="PIRSF000164">
    <property type="entry name" value="DHO_oxidase"/>
    <property type="match status" value="1"/>
</dbReference>
<dbReference type="GO" id="GO:0044205">
    <property type="term" value="P:'de novo' UMP biosynthetic process"/>
    <property type="evidence" value="ECO:0007669"/>
    <property type="project" value="UniProtKB-UniRule"/>
</dbReference>
<evidence type="ECO:0000256" key="9">
    <source>
        <dbReference type="HAMAP-Rule" id="MF_00224"/>
    </source>
</evidence>
<dbReference type="EMBL" id="JABAFG010000006">
    <property type="protein sequence ID" value="NME28003.1"/>
    <property type="molecule type" value="Genomic_DNA"/>
</dbReference>
<feature type="active site" description="Nucleophile" evidence="9">
    <location>
        <position position="131"/>
    </location>
</feature>
<evidence type="ECO:0000256" key="2">
    <source>
        <dbReference type="ARBA" id="ARBA00004725"/>
    </source>
</evidence>
<feature type="binding site" evidence="9">
    <location>
        <position position="166"/>
    </location>
    <ligand>
        <name>FMN</name>
        <dbReference type="ChEBI" id="CHEBI:58210"/>
    </ligand>
</feature>
<feature type="binding site" evidence="9">
    <location>
        <position position="101"/>
    </location>
    <ligand>
        <name>FMN</name>
        <dbReference type="ChEBI" id="CHEBI:58210"/>
    </ligand>
</feature>